<gene>
    <name evidence="10" type="ORF">DCF25_03565</name>
</gene>
<feature type="domain" description="Heme-copper oxidase subunit III family profile" evidence="9">
    <location>
        <begin position="31"/>
        <end position="204"/>
    </location>
</feature>
<dbReference type="Proteomes" id="UP000249354">
    <property type="component" value="Unassembled WGS sequence"/>
</dbReference>
<evidence type="ECO:0000256" key="6">
    <source>
        <dbReference type="ARBA" id="ARBA00023136"/>
    </source>
</evidence>
<feature type="transmembrane region" description="Helical" evidence="8">
    <location>
        <begin position="103"/>
        <end position="121"/>
    </location>
</feature>
<accession>A0A2W4UZ58</accession>
<dbReference type="AlphaFoldDB" id="A0A2W4UZ58"/>
<comment type="similarity">
    <text evidence="2 7">Belongs to the cytochrome c oxidase subunit 3 family.</text>
</comment>
<evidence type="ECO:0000313" key="11">
    <source>
        <dbReference type="Proteomes" id="UP000249354"/>
    </source>
</evidence>
<dbReference type="InterPro" id="IPR035973">
    <property type="entry name" value="Cyt_c_oxidase_su3-like_sf"/>
</dbReference>
<evidence type="ECO:0000313" key="10">
    <source>
        <dbReference type="EMBL" id="PZO22159.1"/>
    </source>
</evidence>
<comment type="caution">
    <text evidence="10">The sequence shown here is derived from an EMBL/GenBank/DDBJ whole genome shotgun (WGS) entry which is preliminary data.</text>
</comment>
<dbReference type="Pfam" id="PF00510">
    <property type="entry name" value="COX3"/>
    <property type="match status" value="1"/>
</dbReference>
<evidence type="ECO:0000256" key="1">
    <source>
        <dbReference type="ARBA" id="ARBA00004651"/>
    </source>
</evidence>
<dbReference type="Gene3D" id="1.20.120.80">
    <property type="entry name" value="Cytochrome c oxidase, subunit III, four-helix bundle"/>
    <property type="match status" value="1"/>
</dbReference>
<reference evidence="10 11" key="2">
    <citation type="submission" date="2018-06" db="EMBL/GenBank/DDBJ databases">
        <title>Metagenomic assembly of (sub)arctic Cyanobacteria and their associated microbiome from non-axenic cultures.</title>
        <authorList>
            <person name="Baurain D."/>
        </authorList>
    </citation>
    <scope>NUCLEOTIDE SEQUENCE [LARGE SCALE GENOMIC DNA]</scope>
    <source>
        <strain evidence="10">ULC129bin1</strain>
    </source>
</reference>
<proteinExistence type="inferred from homology"/>
<keyword evidence="4 7" id="KW-0812">Transmembrane</keyword>
<feature type="transmembrane region" description="Helical" evidence="8">
    <location>
        <begin position="74"/>
        <end position="91"/>
    </location>
</feature>
<feature type="transmembrane region" description="Helical" evidence="8">
    <location>
        <begin position="184"/>
        <end position="203"/>
    </location>
</feature>
<name>A0A2W4UZ58_9CYAN</name>
<evidence type="ECO:0000256" key="5">
    <source>
        <dbReference type="ARBA" id="ARBA00022989"/>
    </source>
</evidence>
<dbReference type="InterPro" id="IPR000298">
    <property type="entry name" value="Cyt_c_oxidase-like_su3"/>
</dbReference>
<dbReference type="EMBL" id="QBMC01000013">
    <property type="protein sequence ID" value="PZO22159.1"/>
    <property type="molecule type" value="Genomic_DNA"/>
</dbReference>
<dbReference type="PANTHER" id="PTHR11403">
    <property type="entry name" value="CYTOCHROME C OXIDASE SUBUNIT III"/>
    <property type="match status" value="1"/>
</dbReference>
<dbReference type="SUPFAM" id="SSF81452">
    <property type="entry name" value="Cytochrome c oxidase subunit III-like"/>
    <property type="match status" value="1"/>
</dbReference>
<dbReference type="CDD" id="cd00386">
    <property type="entry name" value="Heme_Cu_Oxidase_III_like"/>
    <property type="match status" value="1"/>
</dbReference>
<sequence>MSTTKVDPTLNAKVVPVSTHLEEAEEDNRMFGFIVFLLSESVIFLSFFVGYIVYKTNATDWLPAGFEGLEVREPFINTIVLVSSSFVIYFAERFLQKENLWGFRIFWLLTMAMGSFFLYGQAVEWMGLPFGFKDGVFGGTFYLLTGFHGLHVLTGVLLQGIMLGRSFIPNNYAEGEYGVAATSLFWHFVDVIWIVLFLLIYVWR</sequence>
<evidence type="ECO:0000256" key="3">
    <source>
        <dbReference type="ARBA" id="ARBA00022475"/>
    </source>
</evidence>
<evidence type="ECO:0000259" key="9">
    <source>
        <dbReference type="PROSITE" id="PS50253"/>
    </source>
</evidence>
<dbReference type="GO" id="GO:0005886">
    <property type="term" value="C:plasma membrane"/>
    <property type="evidence" value="ECO:0007669"/>
    <property type="project" value="UniProtKB-SubCell"/>
</dbReference>
<organism evidence="10 11">
    <name type="scientific">Leptolyngbya foveolarum</name>
    <dbReference type="NCBI Taxonomy" id="47253"/>
    <lineage>
        <taxon>Bacteria</taxon>
        <taxon>Bacillati</taxon>
        <taxon>Cyanobacteriota</taxon>
        <taxon>Cyanophyceae</taxon>
        <taxon>Leptolyngbyales</taxon>
        <taxon>Leptolyngbyaceae</taxon>
        <taxon>Leptolyngbya group</taxon>
        <taxon>Leptolyngbya</taxon>
    </lineage>
</organism>
<dbReference type="GO" id="GO:0019646">
    <property type="term" value="P:aerobic electron transport chain"/>
    <property type="evidence" value="ECO:0007669"/>
    <property type="project" value="InterPro"/>
</dbReference>
<keyword evidence="5 8" id="KW-1133">Transmembrane helix</keyword>
<evidence type="ECO:0000256" key="8">
    <source>
        <dbReference type="SAM" id="Phobius"/>
    </source>
</evidence>
<dbReference type="GO" id="GO:0004129">
    <property type="term" value="F:cytochrome-c oxidase activity"/>
    <property type="evidence" value="ECO:0007669"/>
    <property type="project" value="InterPro"/>
</dbReference>
<comment type="subcellular location">
    <subcellularLocation>
        <location evidence="1 7">Cell membrane</location>
        <topology evidence="1 7">Multi-pass membrane protein</topology>
    </subcellularLocation>
</comment>
<dbReference type="PROSITE" id="PS50253">
    <property type="entry name" value="COX3"/>
    <property type="match status" value="1"/>
</dbReference>
<evidence type="ECO:0000256" key="4">
    <source>
        <dbReference type="ARBA" id="ARBA00022692"/>
    </source>
</evidence>
<evidence type="ECO:0000256" key="7">
    <source>
        <dbReference type="RuleBase" id="RU003376"/>
    </source>
</evidence>
<dbReference type="InterPro" id="IPR013833">
    <property type="entry name" value="Cyt_c_oxidase_su3_a-hlx"/>
</dbReference>
<evidence type="ECO:0000256" key="2">
    <source>
        <dbReference type="ARBA" id="ARBA00010581"/>
    </source>
</evidence>
<feature type="transmembrane region" description="Helical" evidence="8">
    <location>
        <begin position="141"/>
        <end position="163"/>
    </location>
</feature>
<dbReference type="InterPro" id="IPR024791">
    <property type="entry name" value="Cyt_c/ubiquinol_Oxase_su3"/>
</dbReference>
<reference evidence="11" key="1">
    <citation type="submission" date="2018-04" db="EMBL/GenBank/DDBJ databases">
        <authorList>
            <person name="Cornet L."/>
        </authorList>
    </citation>
    <scope>NUCLEOTIDE SEQUENCE [LARGE SCALE GENOMIC DNA]</scope>
</reference>
<keyword evidence="6 8" id="KW-0472">Membrane</keyword>
<feature type="transmembrane region" description="Helical" evidence="8">
    <location>
        <begin position="30"/>
        <end position="54"/>
    </location>
</feature>
<protein>
    <submittedName>
        <fullName evidence="10">Heme-copper oxidase subunit III</fullName>
    </submittedName>
</protein>
<keyword evidence="3" id="KW-1003">Cell membrane</keyword>
<dbReference type="PANTHER" id="PTHR11403:SF2">
    <property type="entry name" value="CYTOCHROME BO(3) UBIQUINOL OXIDASE SUBUNIT 3"/>
    <property type="match status" value="1"/>
</dbReference>